<accession>C6BTC2</accession>
<dbReference type="GO" id="GO:0003700">
    <property type="term" value="F:DNA-binding transcription factor activity"/>
    <property type="evidence" value="ECO:0007669"/>
    <property type="project" value="InterPro"/>
</dbReference>
<dbReference type="STRING" id="526222.Desal_3557"/>
<dbReference type="HOGENOM" id="CLU_017584_9_3_7"/>
<dbReference type="OrthoDB" id="9815501at2"/>
<dbReference type="AlphaFoldDB" id="C6BTC2"/>
<keyword evidence="6" id="KW-1185">Reference proteome</keyword>
<protein>
    <submittedName>
        <fullName evidence="5">GntR domain protein</fullName>
    </submittedName>
</protein>
<feature type="domain" description="HTH gntR-type" evidence="4">
    <location>
        <begin position="91"/>
        <end position="159"/>
    </location>
</feature>
<dbReference type="PROSITE" id="PS50949">
    <property type="entry name" value="HTH_GNTR"/>
    <property type="match status" value="1"/>
</dbReference>
<dbReference type="InterPro" id="IPR036390">
    <property type="entry name" value="WH_DNA-bd_sf"/>
</dbReference>
<evidence type="ECO:0000256" key="1">
    <source>
        <dbReference type="ARBA" id="ARBA00023015"/>
    </source>
</evidence>
<proteinExistence type="predicted"/>
<dbReference type="InterPro" id="IPR038296">
    <property type="entry name" value="ParD_sf"/>
</dbReference>
<dbReference type="InterPro" id="IPR000524">
    <property type="entry name" value="Tscrpt_reg_HTH_GntR"/>
</dbReference>
<dbReference type="Pfam" id="PF00392">
    <property type="entry name" value="GntR"/>
    <property type="match status" value="1"/>
</dbReference>
<keyword evidence="2" id="KW-0238">DNA-binding</keyword>
<dbReference type="InterPro" id="IPR011711">
    <property type="entry name" value="GntR_C"/>
</dbReference>
<dbReference type="Proteomes" id="UP000002601">
    <property type="component" value="Chromosome"/>
</dbReference>
<dbReference type="SMART" id="SM00895">
    <property type="entry name" value="FCD"/>
    <property type="match status" value="1"/>
</dbReference>
<dbReference type="Gene3D" id="1.10.10.10">
    <property type="entry name" value="Winged helix-like DNA-binding domain superfamily/Winged helix DNA-binding domain"/>
    <property type="match status" value="1"/>
</dbReference>
<dbReference type="InterPro" id="IPR036388">
    <property type="entry name" value="WH-like_DNA-bd_sf"/>
</dbReference>
<name>C6BTC2_MARSD</name>
<dbReference type="Gene3D" id="1.20.120.530">
    <property type="entry name" value="GntR ligand-binding domain-like"/>
    <property type="match status" value="1"/>
</dbReference>
<sequence>MKLSLTPELEKIINGKIETGQYQDGSEVIREALRFMLSHEKFVHKVSNQVDHVEIPLTENINSATDTAEPPSSISPNQFCPDSFFSEYKKRSSVEHVFDHLRENIYRGELKPGELLISAKRIAELMKVSLLSVDEAIKLLVKYGYLEKRKDNEYYVSSVEEHNPLQLFSSVMTPQKSSLDELLEVRLGLETYGVGLAVDRADERDIKFMQEALKELTLGRPDKNKAQEADIKFHMGIAFSTHNLVHIELIRRFYDYMFHSISTLHSLLYEESHNLEIIDQHHYKILDAIIGRDKKSAERYMLQHILFLKSFIKEKNLSRV</sequence>
<dbReference type="eggNOG" id="COG3609">
    <property type="taxonomic scope" value="Bacteria"/>
</dbReference>
<dbReference type="SMART" id="SM00345">
    <property type="entry name" value="HTH_GNTR"/>
    <property type="match status" value="1"/>
</dbReference>
<dbReference type="KEGG" id="dsa:Desal_3557"/>
<dbReference type="InterPro" id="IPR010985">
    <property type="entry name" value="Ribbon_hlx_hlx"/>
</dbReference>
<dbReference type="GO" id="GO:0003677">
    <property type="term" value="F:DNA binding"/>
    <property type="evidence" value="ECO:0007669"/>
    <property type="project" value="UniProtKB-KW"/>
</dbReference>
<evidence type="ECO:0000313" key="6">
    <source>
        <dbReference type="Proteomes" id="UP000002601"/>
    </source>
</evidence>
<dbReference type="EMBL" id="CP001649">
    <property type="protein sequence ID" value="ACS81603.1"/>
    <property type="molecule type" value="Genomic_DNA"/>
</dbReference>
<dbReference type="InterPro" id="IPR008920">
    <property type="entry name" value="TF_FadR/GntR_C"/>
</dbReference>
<dbReference type="SUPFAM" id="SSF47598">
    <property type="entry name" value="Ribbon-helix-helix"/>
    <property type="match status" value="1"/>
</dbReference>
<dbReference type="Pfam" id="PF07729">
    <property type="entry name" value="FCD"/>
    <property type="match status" value="1"/>
</dbReference>
<evidence type="ECO:0000313" key="5">
    <source>
        <dbReference type="EMBL" id="ACS81603.1"/>
    </source>
</evidence>
<dbReference type="Gene3D" id="6.10.10.120">
    <property type="entry name" value="Antitoxin ParD1-like"/>
    <property type="match status" value="1"/>
</dbReference>
<dbReference type="RefSeq" id="WP_015853419.1">
    <property type="nucleotide sequence ID" value="NC_012881.1"/>
</dbReference>
<keyword evidence="3" id="KW-0804">Transcription</keyword>
<dbReference type="PANTHER" id="PTHR43537:SF5">
    <property type="entry name" value="UXU OPERON TRANSCRIPTIONAL REGULATOR"/>
    <property type="match status" value="1"/>
</dbReference>
<dbReference type="SUPFAM" id="SSF48008">
    <property type="entry name" value="GntR ligand-binding domain-like"/>
    <property type="match status" value="1"/>
</dbReference>
<evidence type="ECO:0000259" key="4">
    <source>
        <dbReference type="PROSITE" id="PS50949"/>
    </source>
</evidence>
<organism evidence="5 6">
    <name type="scientific">Maridesulfovibrio salexigens (strain ATCC 14822 / DSM 2638 / NCIMB 8403 / VKM B-1763)</name>
    <name type="common">Desulfovibrio salexigens</name>
    <dbReference type="NCBI Taxonomy" id="526222"/>
    <lineage>
        <taxon>Bacteria</taxon>
        <taxon>Pseudomonadati</taxon>
        <taxon>Thermodesulfobacteriota</taxon>
        <taxon>Desulfovibrionia</taxon>
        <taxon>Desulfovibrionales</taxon>
        <taxon>Desulfovibrionaceae</taxon>
        <taxon>Maridesulfovibrio</taxon>
    </lineage>
</organism>
<keyword evidence="1" id="KW-0805">Transcription regulation</keyword>
<dbReference type="eggNOG" id="COG2186">
    <property type="taxonomic scope" value="Bacteria"/>
</dbReference>
<evidence type="ECO:0000256" key="3">
    <source>
        <dbReference type="ARBA" id="ARBA00023163"/>
    </source>
</evidence>
<gene>
    <name evidence="5" type="ordered locus">Desal_3557</name>
</gene>
<evidence type="ECO:0000256" key="2">
    <source>
        <dbReference type="ARBA" id="ARBA00023125"/>
    </source>
</evidence>
<reference evidence="5 6" key="1">
    <citation type="submission" date="2009-06" db="EMBL/GenBank/DDBJ databases">
        <title>Complete sequence of Desulfovibrio salexigens DSM 2638.</title>
        <authorList>
            <consortium name="US DOE Joint Genome Institute"/>
            <person name="Lucas S."/>
            <person name="Copeland A."/>
            <person name="Lapidus A."/>
            <person name="Glavina del Rio T."/>
            <person name="Tice H."/>
            <person name="Bruce D."/>
            <person name="Goodwin L."/>
            <person name="Pitluck S."/>
            <person name="Munk A.C."/>
            <person name="Brettin T."/>
            <person name="Detter J.C."/>
            <person name="Han C."/>
            <person name="Tapia R."/>
            <person name="Larimer F."/>
            <person name="Land M."/>
            <person name="Hauser L."/>
            <person name="Kyrpides N."/>
            <person name="Anderson I."/>
            <person name="Wall J.D."/>
            <person name="Arkin A.P."/>
            <person name="Dehal P."/>
            <person name="Chivian D."/>
            <person name="Giles B."/>
            <person name="Hazen T.C."/>
        </authorList>
    </citation>
    <scope>NUCLEOTIDE SEQUENCE [LARGE SCALE GENOMIC DNA]</scope>
    <source>
        <strain evidence="6">ATCC 14822 / DSM 2638 / NCIMB 8403 / VKM B-1763</strain>
    </source>
</reference>
<dbReference type="PANTHER" id="PTHR43537">
    <property type="entry name" value="TRANSCRIPTIONAL REGULATOR, GNTR FAMILY"/>
    <property type="match status" value="1"/>
</dbReference>
<dbReference type="SUPFAM" id="SSF46785">
    <property type="entry name" value="Winged helix' DNA-binding domain"/>
    <property type="match status" value="1"/>
</dbReference>